<accession>A0A444V7X3</accession>
<reference evidence="1 2" key="1">
    <citation type="submission" date="2019-01" db="EMBL/GenBank/DDBJ databases">
        <title>Draft Genome and Complete Hox-Cluster Characterization of the Sterlet Sturgeon (Acipenser ruthenus).</title>
        <authorList>
            <person name="Wei Q."/>
        </authorList>
    </citation>
    <scope>NUCLEOTIDE SEQUENCE [LARGE SCALE GENOMIC DNA]</scope>
    <source>
        <strain evidence="1">WHYD16114868_AA</strain>
        <tissue evidence="1">Blood</tissue>
    </source>
</reference>
<name>A0A444V7X3_ACIRT</name>
<dbReference type="AlphaFoldDB" id="A0A444V7X3"/>
<keyword evidence="2" id="KW-1185">Reference proteome</keyword>
<proteinExistence type="predicted"/>
<dbReference type="Proteomes" id="UP000289886">
    <property type="component" value="Unassembled WGS sequence"/>
</dbReference>
<gene>
    <name evidence="1" type="ORF">EOD39_15540</name>
</gene>
<organism evidence="1 2">
    <name type="scientific">Acipenser ruthenus</name>
    <name type="common">Sterlet sturgeon</name>
    <dbReference type="NCBI Taxonomy" id="7906"/>
    <lineage>
        <taxon>Eukaryota</taxon>
        <taxon>Metazoa</taxon>
        <taxon>Chordata</taxon>
        <taxon>Craniata</taxon>
        <taxon>Vertebrata</taxon>
        <taxon>Euteleostomi</taxon>
        <taxon>Actinopterygii</taxon>
        <taxon>Chondrostei</taxon>
        <taxon>Acipenseriformes</taxon>
        <taxon>Acipenseridae</taxon>
        <taxon>Acipenser</taxon>
    </lineage>
</organism>
<comment type="caution">
    <text evidence="1">The sequence shown here is derived from an EMBL/GenBank/DDBJ whole genome shotgun (WGS) entry which is preliminary data.</text>
</comment>
<evidence type="ECO:0000313" key="2">
    <source>
        <dbReference type="Proteomes" id="UP000289886"/>
    </source>
</evidence>
<sequence length="296" mass="32961">MKCGDFLGMDARNPCCILNDGLFYIETPHSAPRAVAIITVFPFYTVTNGVSVLFGIKHSGLTTNVPGFIGRMKDVIWSNVSNVLKSTPNASFESILRDMLTSRDHRLYHLGVDLFRLKTLMREDHLLAILKEIGNWLVSGMTLHLIEYPTCVSDPMYVNPTWLFLQQLNVEYTQAKDMYVYKDLFVASDASLTKVQMISVCIEQNCVTHISVNDVFRTVNLAIAASGHSPPHAVTIYASERPGETIPGTRHFVPNAPGPDTCFILDTREMKPVRLPIITLGNYGTEPDDTCGATQF</sequence>
<evidence type="ECO:0000313" key="1">
    <source>
        <dbReference type="EMBL" id="RXM96554.1"/>
    </source>
</evidence>
<protein>
    <submittedName>
        <fullName evidence="1">Uncharacterized protein</fullName>
    </submittedName>
</protein>
<dbReference type="EMBL" id="SCEB01001571">
    <property type="protein sequence ID" value="RXM96554.1"/>
    <property type="molecule type" value="Genomic_DNA"/>
</dbReference>